<protein>
    <recommendedName>
        <fullName evidence="3">DNA polymerase III subunit psi</fullName>
    </recommendedName>
</protein>
<dbReference type="RefSeq" id="WP_168660855.1">
    <property type="nucleotide sequence ID" value="NZ_CP051180.1"/>
</dbReference>
<dbReference type="SUPFAM" id="SSF102220">
    <property type="entry name" value="DNA polymerase III psi subunit"/>
    <property type="match status" value="1"/>
</dbReference>
<accession>A0A6H1UHA4</accession>
<dbReference type="InterPro" id="IPR004615">
    <property type="entry name" value="DNA_pol_III_psi"/>
</dbReference>
<sequence length="115" mass="13041">MSKLSNKLSLRHTAVLQQMGITPYVVPEKPAELCLVNVDDSALQHPLILDVLALLQLEPSQCKVAPEQATVKAKRYWQLKHDMPTRPTHLNTATLAELAEPAAKRRLWQRLQSWL</sequence>
<evidence type="ECO:0000313" key="1">
    <source>
        <dbReference type="EMBL" id="QIZ77596.1"/>
    </source>
</evidence>
<dbReference type="Proteomes" id="UP000501602">
    <property type="component" value="Chromosome"/>
</dbReference>
<evidence type="ECO:0000313" key="2">
    <source>
        <dbReference type="Proteomes" id="UP000501602"/>
    </source>
</evidence>
<dbReference type="GO" id="GO:0008408">
    <property type="term" value="F:3'-5' exonuclease activity"/>
    <property type="evidence" value="ECO:0007669"/>
    <property type="project" value="InterPro"/>
</dbReference>
<dbReference type="KEGG" id="fes:HER31_12245"/>
<dbReference type="EMBL" id="CP051180">
    <property type="protein sequence ID" value="QIZ77596.1"/>
    <property type="molecule type" value="Genomic_DNA"/>
</dbReference>
<organism evidence="1 2">
    <name type="scientific">Ferrimonas lipolytica</name>
    <dbReference type="NCBI Taxonomy" id="2724191"/>
    <lineage>
        <taxon>Bacteria</taxon>
        <taxon>Pseudomonadati</taxon>
        <taxon>Pseudomonadota</taxon>
        <taxon>Gammaproteobacteria</taxon>
        <taxon>Alteromonadales</taxon>
        <taxon>Ferrimonadaceae</taxon>
        <taxon>Ferrimonas</taxon>
    </lineage>
</organism>
<gene>
    <name evidence="1" type="ORF">HER31_12245</name>
</gene>
<dbReference type="Pfam" id="PF03603">
    <property type="entry name" value="DNA_III_psi"/>
    <property type="match status" value="1"/>
</dbReference>
<proteinExistence type="predicted"/>
<dbReference type="Gene3D" id="3.40.50.10220">
    <property type="entry name" value="DNA polymerase III, psi subunit"/>
    <property type="match status" value="1"/>
</dbReference>
<dbReference type="GO" id="GO:0003887">
    <property type="term" value="F:DNA-directed DNA polymerase activity"/>
    <property type="evidence" value="ECO:0007669"/>
    <property type="project" value="InterPro"/>
</dbReference>
<keyword evidence="2" id="KW-1185">Reference proteome</keyword>
<evidence type="ECO:0008006" key="3">
    <source>
        <dbReference type="Google" id="ProtNLM"/>
    </source>
</evidence>
<dbReference type="InterPro" id="IPR036654">
    <property type="entry name" value="DNA_pol_III_psi_sf"/>
</dbReference>
<reference evidence="1 2" key="1">
    <citation type="submission" date="2020-04" db="EMBL/GenBank/DDBJ databases">
        <title>Ferrimonas sp. S7 isolated from sea water.</title>
        <authorList>
            <person name="Bae S.S."/>
            <person name="Baek K."/>
        </authorList>
    </citation>
    <scope>NUCLEOTIDE SEQUENCE [LARGE SCALE GENOMIC DNA]</scope>
    <source>
        <strain evidence="1 2">S7</strain>
    </source>
</reference>
<dbReference type="AlphaFoldDB" id="A0A6H1UHA4"/>
<name>A0A6H1UHA4_9GAMM</name>
<dbReference type="GO" id="GO:0006260">
    <property type="term" value="P:DNA replication"/>
    <property type="evidence" value="ECO:0007669"/>
    <property type="project" value="InterPro"/>
</dbReference>